<sequence>MIVLAIWISGAIVSAGLMLSAQARFFDQARRGVAGPAVVGVIIGRLVMPADSADRWSIEERAAIRDHERAHLERGDLRVNALAALLQCLFWWNPFAHLGITWFRFDQELACDAAVMAQRPGRRRLYAEALLKAVPTAPLAFGCGWTTAGVGALATRLDSLRLPRHTPDMKDRLTILAFALTTATVAWAVQPASAERQRLKPTPVLNLRLLPPAPPDAS</sequence>
<feature type="domain" description="Peptidase M56" evidence="2">
    <location>
        <begin position="32"/>
        <end position="158"/>
    </location>
</feature>
<dbReference type="Proteomes" id="UP001143509">
    <property type="component" value="Unassembled WGS sequence"/>
</dbReference>
<dbReference type="PANTHER" id="PTHR34978:SF3">
    <property type="entry name" value="SLR0241 PROTEIN"/>
    <property type="match status" value="1"/>
</dbReference>
<protein>
    <recommendedName>
        <fullName evidence="2">Peptidase M56 domain-containing protein</fullName>
    </recommendedName>
</protein>
<dbReference type="InterPro" id="IPR008756">
    <property type="entry name" value="Peptidase_M56"/>
</dbReference>
<reference evidence="3" key="1">
    <citation type="journal article" date="2014" name="Int. J. Syst. Evol. Microbiol.">
        <title>Complete genome of a new Firmicutes species belonging to the dominant human colonic microbiota ('Ruminococcus bicirculans') reveals two chromosomes and a selective capacity to utilize plant glucans.</title>
        <authorList>
            <consortium name="NISC Comparative Sequencing Program"/>
            <person name="Wegmann U."/>
            <person name="Louis P."/>
            <person name="Goesmann A."/>
            <person name="Henrissat B."/>
            <person name="Duncan S.H."/>
            <person name="Flint H.J."/>
        </authorList>
    </citation>
    <scope>NUCLEOTIDE SEQUENCE</scope>
    <source>
        <strain evidence="3">VKM B-1499</strain>
    </source>
</reference>
<proteinExistence type="predicted"/>
<accession>A0ABQ5T593</accession>
<dbReference type="EMBL" id="BSFD01000002">
    <property type="protein sequence ID" value="GLK47935.1"/>
    <property type="molecule type" value="Genomic_DNA"/>
</dbReference>
<evidence type="ECO:0000259" key="2">
    <source>
        <dbReference type="Pfam" id="PF05569"/>
    </source>
</evidence>
<evidence type="ECO:0000313" key="4">
    <source>
        <dbReference type="Proteomes" id="UP001143509"/>
    </source>
</evidence>
<dbReference type="PANTHER" id="PTHR34978">
    <property type="entry name" value="POSSIBLE SENSOR-TRANSDUCER PROTEIN BLAR"/>
    <property type="match status" value="1"/>
</dbReference>
<keyword evidence="1" id="KW-0472">Membrane</keyword>
<organism evidence="3 4">
    <name type="scientific">Brevundimonas intermedia</name>
    <dbReference type="NCBI Taxonomy" id="74315"/>
    <lineage>
        <taxon>Bacteria</taxon>
        <taxon>Pseudomonadati</taxon>
        <taxon>Pseudomonadota</taxon>
        <taxon>Alphaproteobacteria</taxon>
        <taxon>Caulobacterales</taxon>
        <taxon>Caulobacteraceae</taxon>
        <taxon>Brevundimonas</taxon>
    </lineage>
</organism>
<comment type="caution">
    <text evidence="3">The sequence shown here is derived from an EMBL/GenBank/DDBJ whole genome shotgun (WGS) entry which is preliminary data.</text>
</comment>
<feature type="transmembrane region" description="Helical" evidence="1">
    <location>
        <begin position="173"/>
        <end position="190"/>
    </location>
</feature>
<feature type="transmembrane region" description="Helical" evidence="1">
    <location>
        <begin position="6"/>
        <end position="26"/>
    </location>
</feature>
<dbReference type="Pfam" id="PF05569">
    <property type="entry name" value="Peptidase_M56"/>
    <property type="match status" value="1"/>
</dbReference>
<gene>
    <name evidence="3" type="ORF">GCM10017620_09080</name>
</gene>
<dbReference type="CDD" id="cd07341">
    <property type="entry name" value="M56_BlaR1_MecR1_like"/>
    <property type="match status" value="1"/>
</dbReference>
<evidence type="ECO:0000256" key="1">
    <source>
        <dbReference type="SAM" id="Phobius"/>
    </source>
</evidence>
<dbReference type="InterPro" id="IPR052173">
    <property type="entry name" value="Beta-lactam_resp_regulator"/>
</dbReference>
<keyword evidence="1" id="KW-0812">Transmembrane</keyword>
<evidence type="ECO:0000313" key="3">
    <source>
        <dbReference type="EMBL" id="GLK47935.1"/>
    </source>
</evidence>
<keyword evidence="4" id="KW-1185">Reference proteome</keyword>
<name>A0ABQ5T593_9CAUL</name>
<feature type="transmembrane region" description="Helical" evidence="1">
    <location>
        <begin position="129"/>
        <end position="153"/>
    </location>
</feature>
<reference evidence="3" key="2">
    <citation type="submission" date="2023-01" db="EMBL/GenBank/DDBJ databases">
        <authorList>
            <person name="Sun Q."/>
            <person name="Evtushenko L."/>
        </authorList>
    </citation>
    <scope>NUCLEOTIDE SEQUENCE</scope>
    <source>
        <strain evidence="3">VKM B-1499</strain>
    </source>
</reference>
<keyword evidence="1" id="KW-1133">Transmembrane helix</keyword>